<sequence>MRFAINGFGRIGRMILRIAIERNVDIVAINDPFINADYMAYLLKHDSVHRKFNGTVSNENKNLVINKKTIKVYSFLNPEEIPWGESEVDVVFECTGVFTTVEMANGHLEGGAKKVIISAPSKDAKMYVMGVNHQELSINDLIVSNGSCTTNCLAPLAKVLSDNFGIEEGLMTTVHSYTATQSIVDGPSRKDWKDGRAAALNIIPSTTGAAKSISKVCPQLEGKLTGMAFRVPTPNVSVVDLSVRLTNPTTLEQVNAAIKIACDSYLNGILEYAEKDQVSSDFIGNTCSSIYDSSSSLMLNGTFGKFISWYDNECGFSARMIDLAQHMMSLE</sequence>
<keyword evidence="7" id="KW-0324">Glycolysis</keyword>
<evidence type="ECO:0000256" key="8">
    <source>
        <dbReference type="ARBA" id="ARBA00047698"/>
    </source>
</evidence>
<accession>B9ZYW6</accession>
<dbReference type="PRINTS" id="PR00078">
    <property type="entry name" value="G3PDHDRGNASE"/>
</dbReference>
<feature type="binding site" evidence="10">
    <location>
        <position position="178"/>
    </location>
    <ligand>
        <name>D-glyceraldehyde 3-phosphate</name>
        <dbReference type="ChEBI" id="CHEBI:59776"/>
    </ligand>
</feature>
<proteinExistence type="inferred from homology"/>
<comment type="similarity">
    <text evidence="2 13">Belongs to the glyceraldehyde-3-phosphate dehydrogenase family.</text>
</comment>
<keyword evidence="6 11" id="KW-0520">NAD</keyword>
<dbReference type="InterPro" id="IPR020828">
    <property type="entry name" value="GlycerAld_3-P_DH_NAD(P)-bd"/>
</dbReference>
<dbReference type="GO" id="GO:0051287">
    <property type="term" value="F:NAD binding"/>
    <property type="evidence" value="ECO:0007669"/>
    <property type="project" value="InterPro"/>
</dbReference>
<feature type="site" description="Activates thiol group during catalysis" evidence="12">
    <location>
        <position position="175"/>
    </location>
</feature>
<feature type="binding site" evidence="11">
    <location>
        <position position="31"/>
    </location>
    <ligand>
        <name>NAD(+)</name>
        <dbReference type="ChEBI" id="CHEBI:57540"/>
    </ligand>
</feature>
<comment type="catalytic activity">
    <reaction evidence="8">
        <text>D-glyceraldehyde 3-phosphate + phosphate + NAD(+) = (2R)-3-phospho-glyceroyl phosphate + NADH + H(+)</text>
        <dbReference type="Rhea" id="RHEA:10300"/>
        <dbReference type="ChEBI" id="CHEBI:15378"/>
        <dbReference type="ChEBI" id="CHEBI:43474"/>
        <dbReference type="ChEBI" id="CHEBI:57540"/>
        <dbReference type="ChEBI" id="CHEBI:57604"/>
        <dbReference type="ChEBI" id="CHEBI:57945"/>
        <dbReference type="ChEBI" id="CHEBI:59776"/>
        <dbReference type="EC" id="1.2.1.12"/>
    </reaction>
</comment>
<evidence type="ECO:0000313" key="15">
    <source>
        <dbReference type="EMBL" id="BAH29729.1"/>
    </source>
</evidence>
<evidence type="ECO:0000256" key="7">
    <source>
        <dbReference type="ARBA" id="ARBA00023152"/>
    </source>
</evidence>
<dbReference type="InterPro" id="IPR020831">
    <property type="entry name" value="GlycerAld/Erythrose_P_DH"/>
</dbReference>
<feature type="binding site" evidence="11">
    <location>
        <position position="312"/>
    </location>
    <ligand>
        <name>NAD(+)</name>
        <dbReference type="ChEBI" id="CHEBI:57540"/>
    </ligand>
</feature>
<feature type="binding site" evidence="11">
    <location>
        <begin position="10"/>
        <end position="11"/>
    </location>
    <ligand>
        <name>NAD(+)</name>
        <dbReference type="ChEBI" id="CHEBI:57540"/>
    </ligand>
</feature>
<evidence type="ECO:0000256" key="12">
    <source>
        <dbReference type="PIRSR" id="PIRSR000149-4"/>
    </source>
</evidence>
<dbReference type="EMBL" id="AB429242">
    <property type="protein sequence ID" value="BAH29729.1"/>
    <property type="molecule type" value="Genomic_DNA"/>
</dbReference>
<feature type="binding site" evidence="10">
    <location>
        <position position="230"/>
    </location>
    <ligand>
        <name>D-glyceraldehyde 3-phosphate</name>
        <dbReference type="ChEBI" id="CHEBI:59776"/>
    </ligand>
</feature>
<dbReference type="InterPro" id="IPR036291">
    <property type="entry name" value="NAD(P)-bd_dom_sf"/>
</dbReference>
<dbReference type="InterPro" id="IPR006424">
    <property type="entry name" value="Glyceraldehyde-3-P_DH_1"/>
</dbReference>
<dbReference type="FunFam" id="3.30.360.10:FF:000001">
    <property type="entry name" value="Glyceraldehyde-3-phosphate dehydrogenase"/>
    <property type="match status" value="1"/>
</dbReference>
<dbReference type="EC" id="1.2.1.12" evidence="4"/>
<dbReference type="Gene3D" id="3.30.360.10">
    <property type="entry name" value="Dihydrodipicolinate Reductase, domain 2"/>
    <property type="match status" value="1"/>
</dbReference>
<dbReference type="GO" id="GO:0050661">
    <property type="term" value="F:NADP binding"/>
    <property type="evidence" value="ECO:0007669"/>
    <property type="project" value="InterPro"/>
</dbReference>
<dbReference type="Pfam" id="PF00044">
    <property type="entry name" value="Gp_dh_N"/>
    <property type="match status" value="1"/>
</dbReference>
<dbReference type="GO" id="GO:0019682">
    <property type="term" value="P:glyceraldehyde-3-phosphate metabolic process"/>
    <property type="evidence" value="ECO:0007669"/>
    <property type="project" value="UniProtKB-ARBA"/>
</dbReference>
<dbReference type="PANTHER" id="PTHR10836">
    <property type="entry name" value="GLYCERALDEHYDE 3-PHOSPHATE DEHYDROGENASE"/>
    <property type="match status" value="1"/>
</dbReference>
<comment type="subunit">
    <text evidence="3">Homotetramer.</text>
</comment>
<evidence type="ECO:0000256" key="6">
    <source>
        <dbReference type="ARBA" id="ARBA00023027"/>
    </source>
</evidence>
<evidence type="ECO:0000256" key="13">
    <source>
        <dbReference type="RuleBase" id="RU000397"/>
    </source>
</evidence>
<dbReference type="SMART" id="SM00846">
    <property type="entry name" value="Gp_dh_N"/>
    <property type="match status" value="1"/>
</dbReference>
<evidence type="ECO:0000256" key="1">
    <source>
        <dbReference type="ARBA" id="ARBA00004869"/>
    </source>
</evidence>
<dbReference type="FunFam" id="3.40.50.720:FF:000266">
    <property type="entry name" value="Glyceraldehyde-3-phosphate dehydrogenase"/>
    <property type="match status" value="1"/>
</dbReference>
<feature type="domain" description="Glyceraldehyde 3-phosphate dehydrogenase NAD(P) binding" evidence="14">
    <location>
        <begin position="1"/>
        <end position="148"/>
    </location>
</feature>
<evidence type="ECO:0000259" key="14">
    <source>
        <dbReference type="SMART" id="SM00846"/>
    </source>
</evidence>
<name>B9ZYW6_DICJA</name>
<dbReference type="GO" id="GO:0005829">
    <property type="term" value="C:cytosol"/>
    <property type="evidence" value="ECO:0007669"/>
    <property type="project" value="TreeGrafter"/>
</dbReference>
<keyword evidence="5" id="KW-0560">Oxidoreductase</keyword>
<dbReference type="AlphaFoldDB" id="B9ZYW6"/>
<gene>
    <name evidence="15" type="primary">GAPDH</name>
</gene>
<evidence type="ECO:0000256" key="3">
    <source>
        <dbReference type="ARBA" id="ARBA00011881"/>
    </source>
</evidence>
<dbReference type="NCBIfam" id="TIGR01534">
    <property type="entry name" value="GAPDH-I"/>
    <property type="match status" value="1"/>
</dbReference>
<evidence type="ECO:0000256" key="4">
    <source>
        <dbReference type="ARBA" id="ARBA00013119"/>
    </source>
</evidence>
<feature type="binding site" evidence="10">
    <location>
        <begin position="147"/>
        <end position="149"/>
    </location>
    <ligand>
        <name>D-glyceraldehyde 3-phosphate</name>
        <dbReference type="ChEBI" id="CHEBI:59776"/>
    </ligand>
</feature>
<evidence type="ECO:0000256" key="5">
    <source>
        <dbReference type="ARBA" id="ARBA00023002"/>
    </source>
</evidence>
<dbReference type="GO" id="GO:0006006">
    <property type="term" value="P:glucose metabolic process"/>
    <property type="evidence" value="ECO:0007669"/>
    <property type="project" value="InterPro"/>
</dbReference>
<feature type="binding site" evidence="10">
    <location>
        <begin position="207"/>
        <end position="208"/>
    </location>
    <ligand>
        <name>D-glyceraldehyde 3-phosphate</name>
        <dbReference type="ChEBI" id="CHEBI:59776"/>
    </ligand>
</feature>
<evidence type="ECO:0000256" key="2">
    <source>
        <dbReference type="ARBA" id="ARBA00007406"/>
    </source>
</evidence>
<evidence type="ECO:0000256" key="11">
    <source>
        <dbReference type="PIRSR" id="PIRSR000149-3"/>
    </source>
</evidence>
<reference evidence="15" key="1">
    <citation type="journal article" date="2010" name="Gene">
        <title>Unique genome of dicyemid mesozoan: highly shortened spliceosomal introns in conservative exon/intron structure.</title>
        <authorList>
            <person name="Ogino K."/>
            <person name="Tsuneki K."/>
            <person name="Furuya H."/>
        </authorList>
    </citation>
    <scope>NUCLEOTIDE SEQUENCE</scope>
</reference>
<dbReference type="SUPFAM" id="SSF51735">
    <property type="entry name" value="NAD(P)-binding Rossmann-fold domains"/>
    <property type="match status" value="1"/>
</dbReference>
<protein>
    <recommendedName>
        <fullName evidence="4">glyceraldehyde-3-phosphate dehydrogenase (phosphorylating)</fullName>
        <ecNumber evidence="4">1.2.1.12</ecNumber>
    </recommendedName>
</protein>
<dbReference type="Pfam" id="PF02800">
    <property type="entry name" value="Gp_dh_C"/>
    <property type="match status" value="1"/>
</dbReference>
<dbReference type="InterPro" id="IPR020829">
    <property type="entry name" value="GlycerAld_3-P_DH_cat"/>
</dbReference>
<keyword evidence="11" id="KW-0547">Nucleotide-binding</keyword>
<feature type="binding site" evidence="11">
    <location>
        <position position="118"/>
    </location>
    <ligand>
        <name>NAD(+)</name>
        <dbReference type="ChEBI" id="CHEBI:57540"/>
    </ligand>
</feature>
<dbReference type="GO" id="GO:0006096">
    <property type="term" value="P:glycolytic process"/>
    <property type="evidence" value="ECO:0007669"/>
    <property type="project" value="UniProtKB-KW"/>
</dbReference>
<organism evidence="15">
    <name type="scientific">Dicyema japonicum</name>
    <name type="common">Dicyemid mesozoan</name>
    <dbReference type="NCBI Taxonomy" id="399803"/>
    <lineage>
        <taxon>Eukaryota</taxon>
        <taxon>Metazoa</taxon>
        <taxon>Spiralia</taxon>
        <taxon>Lophotrochozoa</taxon>
        <taxon>Mesozoa</taxon>
        <taxon>Dicyemida</taxon>
        <taxon>Rhombozoa</taxon>
        <taxon>Dicyemidae</taxon>
        <taxon>Dicyema</taxon>
    </lineage>
</organism>
<dbReference type="SUPFAM" id="SSF55347">
    <property type="entry name" value="Glyceraldehyde-3-phosphate dehydrogenase-like, C-terminal domain"/>
    <property type="match status" value="1"/>
</dbReference>
<feature type="active site" description="Nucleophile" evidence="9">
    <location>
        <position position="148"/>
    </location>
</feature>
<dbReference type="GO" id="GO:0004365">
    <property type="term" value="F:glyceraldehyde-3-phosphate dehydrogenase (NAD+) (phosphorylating) activity"/>
    <property type="evidence" value="ECO:0007669"/>
    <property type="project" value="UniProtKB-EC"/>
</dbReference>
<comment type="pathway">
    <text evidence="1">Carbohydrate degradation; glycolysis; pyruvate from D-glyceraldehyde 3-phosphate: step 1/5.</text>
</comment>
<evidence type="ECO:0000256" key="9">
    <source>
        <dbReference type="PIRSR" id="PIRSR000149-1"/>
    </source>
</evidence>
<dbReference type="CDD" id="cd18126">
    <property type="entry name" value="GAPDH_I_C"/>
    <property type="match status" value="1"/>
</dbReference>
<dbReference type="PANTHER" id="PTHR10836:SF76">
    <property type="entry name" value="GLYCERALDEHYDE-3-PHOSPHATE DEHYDROGENASE-RELATED"/>
    <property type="match status" value="1"/>
</dbReference>
<dbReference type="CDD" id="cd05214">
    <property type="entry name" value="GAPDH_I_N"/>
    <property type="match status" value="1"/>
</dbReference>
<evidence type="ECO:0000256" key="10">
    <source>
        <dbReference type="PIRSR" id="PIRSR000149-2"/>
    </source>
</evidence>
<dbReference type="PIRSF" id="PIRSF000149">
    <property type="entry name" value="GAP_DH"/>
    <property type="match status" value="1"/>
</dbReference>
<dbReference type="Gene3D" id="3.40.50.720">
    <property type="entry name" value="NAD(P)-binding Rossmann-like Domain"/>
    <property type="match status" value="1"/>
</dbReference>